<dbReference type="Pfam" id="PF12898">
    <property type="entry name" value="Stc1"/>
    <property type="match status" value="1"/>
</dbReference>
<gene>
    <name evidence="3" type="ORF">BO72DRAFT_528224</name>
</gene>
<feature type="compositionally biased region" description="Acidic residues" evidence="1">
    <location>
        <begin position="264"/>
        <end position="284"/>
    </location>
</feature>
<reference evidence="3 4" key="1">
    <citation type="submission" date="2018-02" db="EMBL/GenBank/DDBJ databases">
        <title>The genomes of Aspergillus section Nigri reveals drivers in fungal speciation.</title>
        <authorList>
            <consortium name="DOE Joint Genome Institute"/>
            <person name="Vesth T.C."/>
            <person name="Nybo J."/>
            <person name="Theobald S."/>
            <person name="Brandl J."/>
            <person name="Frisvad J.C."/>
            <person name="Nielsen K.F."/>
            <person name="Lyhne E.K."/>
            <person name="Kogle M.E."/>
            <person name="Kuo A."/>
            <person name="Riley R."/>
            <person name="Clum A."/>
            <person name="Nolan M."/>
            <person name="Lipzen A."/>
            <person name="Salamov A."/>
            <person name="Henrissat B."/>
            <person name="Wiebenga A."/>
            <person name="De vries R.P."/>
            <person name="Grigoriev I.V."/>
            <person name="Mortensen U.H."/>
            <person name="Andersen M.R."/>
            <person name="Baker S.E."/>
        </authorList>
    </citation>
    <scope>NUCLEOTIDE SEQUENCE [LARGE SCALE GENOMIC DNA]</scope>
    <source>
        <strain evidence="3 4">CBS 313.89</strain>
    </source>
</reference>
<feature type="region of interest" description="Disordered" evidence="1">
    <location>
        <begin position="161"/>
        <end position="284"/>
    </location>
</feature>
<feature type="compositionally biased region" description="Basic and acidic residues" evidence="1">
    <location>
        <begin position="214"/>
        <end position="243"/>
    </location>
</feature>
<sequence length="284" mass="31369">MSLTRKAPSAYGGGYSDALRERINNTIIPEKVKCASCKKYRTVASYSKRQQEIIRHAIVLQGKRAADGGCEARCRQCIGGCIVELKCSICDKTKTLEHFAKNQRGDRDTARCLNCVQNALEVDPMPERQRQFSGNLTVTASGTSTSQGGVTALTQSAQKMNIADNRSFDDGADDENAGGEDGARKNEGALVTTKNDREFAGHGPDGQVFQVATPDKKVPETRYEDYFNNEPEKLQPDKPDGKWAKIPGRRIPKGKEPSMRVPEPNDDIVPSDEDEDEEDLENWL</sequence>
<dbReference type="OrthoDB" id="3514033at2759"/>
<name>A0A8G1VYM7_9EURO</name>
<keyword evidence="4" id="KW-1185">Reference proteome</keyword>
<dbReference type="GeneID" id="63867500"/>
<evidence type="ECO:0000259" key="2">
    <source>
        <dbReference type="Pfam" id="PF12898"/>
    </source>
</evidence>
<evidence type="ECO:0000256" key="1">
    <source>
        <dbReference type="SAM" id="MobiDB-lite"/>
    </source>
</evidence>
<proteinExistence type="predicted"/>
<dbReference type="InterPro" id="IPR024630">
    <property type="entry name" value="Stc1"/>
</dbReference>
<evidence type="ECO:0000313" key="3">
    <source>
        <dbReference type="EMBL" id="RAK76608.1"/>
    </source>
</evidence>
<protein>
    <recommendedName>
        <fullName evidence="2">Stc1 domain-containing protein</fullName>
    </recommendedName>
</protein>
<organism evidence="3 4">
    <name type="scientific">Aspergillus fijiensis CBS 313.89</name>
    <dbReference type="NCBI Taxonomy" id="1448319"/>
    <lineage>
        <taxon>Eukaryota</taxon>
        <taxon>Fungi</taxon>
        <taxon>Dikarya</taxon>
        <taxon>Ascomycota</taxon>
        <taxon>Pezizomycotina</taxon>
        <taxon>Eurotiomycetes</taxon>
        <taxon>Eurotiomycetidae</taxon>
        <taxon>Eurotiales</taxon>
        <taxon>Aspergillaceae</taxon>
        <taxon>Aspergillus</taxon>
    </lineage>
</organism>
<dbReference type="RefSeq" id="XP_040800618.1">
    <property type="nucleotide sequence ID" value="XM_040950165.1"/>
</dbReference>
<dbReference type="AlphaFoldDB" id="A0A8G1VYM7"/>
<dbReference type="VEuPathDB" id="FungiDB:BO72DRAFT_528224"/>
<dbReference type="EMBL" id="KZ824647">
    <property type="protein sequence ID" value="RAK76608.1"/>
    <property type="molecule type" value="Genomic_DNA"/>
</dbReference>
<dbReference type="Proteomes" id="UP000249789">
    <property type="component" value="Unassembled WGS sequence"/>
</dbReference>
<evidence type="ECO:0000313" key="4">
    <source>
        <dbReference type="Proteomes" id="UP000249789"/>
    </source>
</evidence>
<feature type="domain" description="Stc1" evidence="2">
    <location>
        <begin position="33"/>
        <end position="117"/>
    </location>
</feature>
<accession>A0A8G1VYM7</accession>